<keyword evidence="4" id="KW-1185">Reference proteome</keyword>
<keyword evidence="2" id="KW-0472">Membrane</keyword>
<dbReference type="Proteomes" id="UP001163846">
    <property type="component" value="Unassembled WGS sequence"/>
</dbReference>
<protein>
    <submittedName>
        <fullName evidence="3">Uncharacterized protein</fullName>
    </submittedName>
</protein>
<feature type="region of interest" description="Disordered" evidence="1">
    <location>
        <begin position="131"/>
        <end position="150"/>
    </location>
</feature>
<comment type="caution">
    <text evidence="3">The sequence shown here is derived from an EMBL/GenBank/DDBJ whole genome shotgun (WGS) entry which is preliminary data.</text>
</comment>
<accession>A0AA38UJ20</accession>
<reference evidence="3" key="1">
    <citation type="submission" date="2022-08" db="EMBL/GenBank/DDBJ databases">
        <authorList>
            <consortium name="DOE Joint Genome Institute"/>
            <person name="Min B."/>
            <person name="Riley R."/>
            <person name="Sierra-Patev S."/>
            <person name="Naranjo-Ortiz M."/>
            <person name="Looney B."/>
            <person name="Konkel Z."/>
            <person name="Slot J.C."/>
            <person name="Sakamoto Y."/>
            <person name="Steenwyk J.L."/>
            <person name="Rokas A."/>
            <person name="Carro J."/>
            <person name="Camarero S."/>
            <person name="Ferreira P."/>
            <person name="Molpeceres G."/>
            <person name="Ruiz-Duenas F.J."/>
            <person name="Serrano A."/>
            <person name="Henrissat B."/>
            <person name="Drula E."/>
            <person name="Hughes K.W."/>
            <person name="Mata J.L."/>
            <person name="Ishikawa N.K."/>
            <person name="Vargas-Isla R."/>
            <person name="Ushijima S."/>
            <person name="Smith C.A."/>
            <person name="Ahrendt S."/>
            <person name="Andreopoulos W."/>
            <person name="He G."/>
            <person name="Labutti K."/>
            <person name="Lipzen A."/>
            <person name="Ng V."/>
            <person name="Sandor L."/>
            <person name="Barry K."/>
            <person name="Martinez A.T."/>
            <person name="Xiao Y."/>
            <person name="Gibbons J.G."/>
            <person name="Terashima K."/>
            <person name="Hibbett D.S."/>
            <person name="Grigoriev I.V."/>
        </authorList>
    </citation>
    <scope>NUCLEOTIDE SEQUENCE</scope>
    <source>
        <strain evidence="3">TFB9207</strain>
    </source>
</reference>
<gene>
    <name evidence="3" type="ORF">F5878DRAFT_604313</name>
</gene>
<keyword evidence="2" id="KW-1133">Transmembrane helix</keyword>
<organism evidence="3 4">
    <name type="scientific">Lentinula raphanica</name>
    <dbReference type="NCBI Taxonomy" id="153919"/>
    <lineage>
        <taxon>Eukaryota</taxon>
        <taxon>Fungi</taxon>
        <taxon>Dikarya</taxon>
        <taxon>Basidiomycota</taxon>
        <taxon>Agaricomycotina</taxon>
        <taxon>Agaricomycetes</taxon>
        <taxon>Agaricomycetidae</taxon>
        <taxon>Agaricales</taxon>
        <taxon>Marasmiineae</taxon>
        <taxon>Omphalotaceae</taxon>
        <taxon>Lentinula</taxon>
    </lineage>
</organism>
<feature type="compositionally biased region" description="Low complexity" evidence="1">
    <location>
        <begin position="132"/>
        <end position="144"/>
    </location>
</feature>
<sequence>MTSCPHIFCSSGHSDPNDSKQLPPTELALDRPHRWARWRGWIKAFASLASIITSFGSAIAGYKRSAALSFTFAVIAAMVSAIQIILSPELLNLMDLEACPIPPGCATHIAASPHPDSIHIVSPRALDVQATSSSSSSPLSQSGSLVPVHRENEDREVQYTDQMIQTAHEDPFADGELENVAEPRALANDDWIAGQENREELPSSPQSYAPSPISETYDRQFTFVRDDWSKRSDGTSSSIASAPVPRTFRKRVVDRSTH</sequence>
<feature type="transmembrane region" description="Helical" evidence="2">
    <location>
        <begin position="66"/>
        <end position="86"/>
    </location>
</feature>
<evidence type="ECO:0000256" key="2">
    <source>
        <dbReference type="SAM" id="Phobius"/>
    </source>
</evidence>
<evidence type="ECO:0000313" key="3">
    <source>
        <dbReference type="EMBL" id="KAJ3843582.1"/>
    </source>
</evidence>
<dbReference type="AlphaFoldDB" id="A0AA38UJ20"/>
<feature type="transmembrane region" description="Helical" evidence="2">
    <location>
        <begin position="41"/>
        <end position="60"/>
    </location>
</feature>
<evidence type="ECO:0000256" key="1">
    <source>
        <dbReference type="SAM" id="MobiDB-lite"/>
    </source>
</evidence>
<feature type="region of interest" description="Disordered" evidence="1">
    <location>
        <begin position="227"/>
        <end position="258"/>
    </location>
</feature>
<feature type="region of interest" description="Disordered" evidence="1">
    <location>
        <begin position="197"/>
        <end position="216"/>
    </location>
</feature>
<proteinExistence type="predicted"/>
<evidence type="ECO:0000313" key="4">
    <source>
        <dbReference type="Proteomes" id="UP001163846"/>
    </source>
</evidence>
<keyword evidence="2" id="KW-0812">Transmembrane</keyword>
<dbReference type="EMBL" id="MU805972">
    <property type="protein sequence ID" value="KAJ3843582.1"/>
    <property type="molecule type" value="Genomic_DNA"/>
</dbReference>
<name>A0AA38UJ20_9AGAR</name>